<evidence type="ECO:0000256" key="1">
    <source>
        <dbReference type="SAM" id="MobiDB-lite"/>
    </source>
</evidence>
<evidence type="ECO:0000313" key="4">
    <source>
        <dbReference type="Proteomes" id="UP001152320"/>
    </source>
</evidence>
<gene>
    <name evidence="3" type="ORF">HOLleu_31455</name>
</gene>
<sequence length="114" mass="12763">MPDIIPTCGKRIRHVENTVRDLPVALTVGLGAGVALCFVILLVTSVAIFARYTYHDDRKKMPPHDSNKEDNISDPSAPYLPNDDEPKHYSANTPFKPMPRIKPPPENNHSITYL</sequence>
<accession>A0A9Q0YT71</accession>
<dbReference type="Proteomes" id="UP001152320">
    <property type="component" value="Chromosome 16"/>
</dbReference>
<dbReference type="EMBL" id="JAIZAY010000016">
    <property type="protein sequence ID" value="KAJ8026579.1"/>
    <property type="molecule type" value="Genomic_DNA"/>
</dbReference>
<name>A0A9Q0YT71_HOLLE</name>
<evidence type="ECO:0000256" key="2">
    <source>
        <dbReference type="SAM" id="Phobius"/>
    </source>
</evidence>
<reference evidence="3" key="1">
    <citation type="submission" date="2021-10" db="EMBL/GenBank/DDBJ databases">
        <title>Tropical sea cucumber genome reveals ecological adaptation and Cuvierian tubules defense mechanism.</title>
        <authorList>
            <person name="Chen T."/>
        </authorList>
    </citation>
    <scope>NUCLEOTIDE SEQUENCE</scope>
    <source>
        <strain evidence="3">Nanhai2018</strain>
        <tissue evidence="3">Muscle</tissue>
    </source>
</reference>
<dbReference type="AlphaFoldDB" id="A0A9Q0YT71"/>
<feature type="region of interest" description="Disordered" evidence="1">
    <location>
        <begin position="57"/>
        <end position="114"/>
    </location>
</feature>
<proteinExistence type="predicted"/>
<keyword evidence="2" id="KW-0472">Membrane</keyword>
<keyword evidence="2" id="KW-0812">Transmembrane</keyword>
<keyword evidence="2" id="KW-1133">Transmembrane helix</keyword>
<keyword evidence="4" id="KW-1185">Reference proteome</keyword>
<feature type="compositionally biased region" description="Pro residues" evidence="1">
    <location>
        <begin position="96"/>
        <end position="106"/>
    </location>
</feature>
<organism evidence="3 4">
    <name type="scientific">Holothuria leucospilota</name>
    <name type="common">Black long sea cucumber</name>
    <name type="synonym">Mertensiothuria leucospilota</name>
    <dbReference type="NCBI Taxonomy" id="206669"/>
    <lineage>
        <taxon>Eukaryota</taxon>
        <taxon>Metazoa</taxon>
        <taxon>Echinodermata</taxon>
        <taxon>Eleutherozoa</taxon>
        <taxon>Echinozoa</taxon>
        <taxon>Holothuroidea</taxon>
        <taxon>Aspidochirotacea</taxon>
        <taxon>Aspidochirotida</taxon>
        <taxon>Holothuriidae</taxon>
        <taxon>Holothuria</taxon>
    </lineage>
</organism>
<feature type="compositionally biased region" description="Basic and acidic residues" evidence="1">
    <location>
        <begin position="57"/>
        <end position="71"/>
    </location>
</feature>
<protein>
    <submittedName>
        <fullName evidence="3">Uncharacterized protein</fullName>
    </submittedName>
</protein>
<comment type="caution">
    <text evidence="3">The sequence shown here is derived from an EMBL/GenBank/DDBJ whole genome shotgun (WGS) entry which is preliminary data.</text>
</comment>
<evidence type="ECO:0000313" key="3">
    <source>
        <dbReference type="EMBL" id="KAJ8026579.1"/>
    </source>
</evidence>
<feature type="transmembrane region" description="Helical" evidence="2">
    <location>
        <begin position="24"/>
        <end position="50"/>
    </location>
</feature>